<protein>
    <submittedName>
        <fullName evidence="5">Protein required for normal CLN1 and CLN2 G1 cyclin expression</fullName>
    </submittedName>
</protein>
<dbReference type="EMBL" id="JADGJQ010000019">
    <property type="protein sequence ID" value="KAJ3179893.1"/>
    <property type="molecule type" value="Genomic_DNA"/>
</dbReference>
<feature type="compositionally biased region" description="Basic and acidic residues" evidence="4">
    <location>
        <begin position="1043"/>
        <end position="1054"/>
    </location>
</feature>
<feature type="compositionally biased region" description="Basic and acidic residues" evidence="4">
    <location>
        <begin position="927"/>
        <end position="1000"/>
    </location>
</feature>
<feature type="repeat" description="TPR" evidence="3">
    <location>
        <begin position="174"/>
        <end position="207"/>
    </location>
</feature>
<feature type="region of interest" description="Disordered" evidence="4">
    <location>
        <begin position="927"/>
        <end position="1137"/>
    </location>
</feature>
<dbReference type="PANTHER" id="PTHR14027">
    <property type="entry name" value="RNA POLYMERASE-ASSOCIATED PROTEIN CTR9"/>
    <property type="match status" value="1"/>
</dbReference>
<evidence type="ECO:0000313" key="6">
    <source>
        <dbReference type="Proteomes" id="UP001212152"/>
    </source>
</evidence>
<dbReference type="GO" id="GO:0000993">
    <property type="term" value="F:RNA polymerase II complex binding"/>
    <property type="evidence" value="ECO:0007669"/>
    <property type="project" value="TreeGrafter"/>
</dbReference>
<name>A0AAD5TLB5_9FUNG</name>
<dbReference type="SUPFAM" id="SSF81901">
    <property type="entry name" value="HCP-like"/>
    <property type="match status" value="1"/>
</dbReference>
<feature type="repeat" description="TPR" evidence="3">
    <location>
        <begin position="326"/>
        <end position="359"/>
    </location>
</feature>
<dbReference type="SMART" id="SM00028">
    <property type="entry name" value="TPR"/>
    <property type="match status" value="9"/>
</dbReference>
<evidence type="ECO:0000313" key="5">
    <source>
        <dbReference type="EMBL" id="KAJ3179893.1"/>
    </source>
</evidence>
<gene>
    <name evidence="5" type="primary">CTR9</name>
    <name evidence="5" type="ORF">HDU87_002461</name>
</gene>
<organism evidence="5 6">
    <name type="scientific">Geranomyces variabilis</name>
    <dbReference type="NCBI Taxonomy" id="109894"/>
    <lineage>
        <taxon>Eukaryota</taxon>
        <taxon>Fungi</taxon>
        <taxon>Fungi incertae sedis</taxon>
        <taxon>Chytridiomycota</taxon>
        <taxon>Chytridiomycota incertae sedis</taxon>
        <taxon>Chytridiomycetes</taxon>
        <taxon>Spizellomycetales</taxon>
        <taxon>Powellomycetaceae</taxon>
        <taxon>Geranomyces</taxon>
    </lineage>
</organism>
<reference evidence="5" key="1">
    <citation type="submission" date="2020-05" db="EMBL/GenBank/DDBJ databases">
        <title>Phylogenomic resolution of chytrid fungi.</title>
        <authorList>
            <person name="Stajich J.E."/>
            <person name="Amses K."/>
            <person name="Simmons R."/>
            <person name="Seto K."/>
            <person name="Myers J."/>
            <person name="Bonds A."/>
            <person name="Quandt C.A."/>
            <person name="Barry K."/>
            <person name="Liu P."/>
            <person name="Grigoriev I."/>
            <person name="Longcore J.E."/>
            <person name="James T.Y."/>
        </authorList>
    </citation>
    <scope>NUCLEOTIDE SEQUENCE</scope>
    <source>
        <strain evidence="5">JEL0379</strain>
    </source>
</reference>
<evidence type="ECO:0000256" key="3">
    <source>
        <dbReference type="PROSITE-ProRule" id="PRU00339"/>
    </source>
</evidence>
<evidence type="ECO:0000256" key="2">
    <source>
        <dbReference type="ARBA" id="ARBA00022803"/>
    </source>
</evidence>
<dbReference type="AlphaFoldDB" id="A0AAD5TLB5"/>
<dbReference type="GO" id="GO:0006355">
    <property type="term" value="P:regulation of DNA-templated transcription"/>
    <property type="evidence" value="ECO:0007669"/>
    <property type="project" value="InterPro"/>
</dbReference>
<feature type="repeat" description="TPR" evidence="3">
    <location>
        <begin position="806"/>
        <end position="839"/>
    </location>
</feature>
<comment type="caution">
    <text evidence="5">The sequence shown here is derived from an EMBL/GenBank/DDBJ whole genome shotgun (WGS) entry which is preliminary data.</text>
</comment>
<feature type="compositionally biased region" description="Acidic residues" evidence="4">
    <location>
        <begin position="1125"/>
        <end position="1137"/>
    </location>
</feature>
<dbReference type="Pfam" id="PF13432">
    <property type="entry name" value="TPR_16"/>
    <property type="match status" value="2"/>
</dbReference>
<accession>A0AAD5TLB5</accession>
<feature type="repeat" description="TPR" evidence="3">
    <location>
        <begin position="613"/>
        <end position="646"/>
    </location>
</feature>
<dbReference type="Gene3D" id="1.25.40.10">
    <property type="entry name" value="Tetratricopeptide repeat domain"/>
    <property type="match status" value="3"/>
</dbReference>
<dbReference type="InterPro" id="IPR031101">
    <property type="entry name" value="Ctr9"/>
</dbReference>
<feature type="repeat" description="TPR" evidence="3">
    <location>
        <begin position="209"/>
        <end position="242"/>
    </location>
</feature>
<dbReference type="Pfam" id="PF14559">
    <property type="entry name" value="TPR_19"/>
    <property type="match status" value="1"/>
</dbReference>
<dbReference type="SUPFAM" id="SSF48452">
    <property type="entry name" value="TPR-like"/>
    <property type="match status" value="2"/>
</dbReference>
<evidence type="ECO:0000256" key="4">
    <source>
        <dbReference type="SAM" id="MobiDB-lite"/>
    </source>
</evidence>
<proteinExistence type="predicted"/>
<dbReference type="InterPro" id="IPR011990">
    <property type="entry name" value="TPR-like_helical_dom_sf"/>
</dbReference>
<dbReference type="Proteomes" id="UP001212152">
    <property type="component" value="Unassembled WGS sequence"/>
</dbReference>
<dbReference type="InterPro" id="IPR019734">
    <property type="entry name" value="TPR_rpt"/>
</dbReference>
<dbReference type="GO" id="GO:0006368">
    <property type="term" value="P:transcription elongation by RNA polymerase II"/>
    <property type="evidence" value="ECO:0007669"/>
    <property type="project" value="TreeGrafter"/>
</dbReference>
<keyword evidence="1" id="KW-0677">Repeat</keyword>
<feature type="compositionally biased region" description="Basic residues" evidence="4">
    <location>
        <begin position="1027"/>
        <end position="1038"/>
    </location>
</feature>
<keyword evidence="2 3" id="KW-0802">TPR repeat</keyword>
<dbReference type="GO" id="GO:0016593">
    <property type="term" value="C:Cdc73/Paf1 complex"/>
    <property type="evidence" value="ECO:0007669"/>
    <property type="project" value="TreeGrafter"/>
</dbReference>
<dbReference type="PROSITE" id="PS50005">
    <property type="entry name" value="TPR"/>
    <property type="match status" value="5"/>
</dbReference>
<evidence type="ECO:0000256" key="1">
    <source>
        <dbReference type="ARBA" id="ARBA00022737"/>
    </source>
</evidence>
<sequence>MAIPRTASIDIPIGEGRELLEVSRRDLGENEDFIFSVLNDENVDLWVYADIALEYWNQGMERQFEDAVRSGLGRAAKAPNPAEKRHHVLLLNLLISRLIEKAKAANEETKLLESSMMSEEYLNEATRLLNDVTKLDALDMFAIVARGNIRMARKEFAEALLAFEGALSRDRHCVPALIGEAAARFAMGQHRRALDGYQKVLRLKPNLTPDVRVAIGICYHQLGAVTQARKAFTRAVELDPSNLDAAMLLAIMDWNRCRHAEQDTDVIADMSNKATAILAKVHAINSRHPLFAAQMAQRKLLQNDYSAAIGFAEGALAFNRPPKLCAEALCCKGKALQAQGDYKGAYIAFLQSVKLNPDSLAAQYCLATVNIQRGDLEAAYDGLKFILTKEPHNLDVLLMLASLYTPSASHQEKAVELFNVALKIDEKKELVSQPHVLLDMARSLERTDTKEAFSSLVKALKTLHEQQQLIPLELLNNIAAMCFMLAERETHTKHKTVEEVAKQCQDSPAQVEDSFFIDESHRLGDTLFQIPLLESSLADDALWCSQNLLYVANEILSSAIARSHQDQYAGSKSVEHTKVTLLYNLGRVREALGHTNKAEAIYKQLAQSHPAYLDSRLRLGIMLLQRREVQEAVEIFKLIIDTEPKNVEARLNLGRAYIMIDSKVEAKRAFDAILKSIDPHNTPALVGLANVQLSLARSARHKEKERESWILGTHRLYETALNYDKRNVPAAIGLGIVLAESGFVAEAKVVFNQVEQATGNNPSVVLNLAHTVLSLNEKDAIVAIPLYEKAIKKGYGNDPYVWAALARAYYILGRVRKDDVSMNQALRCVQKAIRLNPSDAAMIFNLAVVKLQVAGVLNDQSIEKRVVKTMEAAKDGIATAERLLTALAARTPESRPNYTVEHAVQRRDYCKEVRKLCEKKIHETTTLERQREERKEMILQQQKDREDAKRQKEEEEKALQEEREAKIAKQREEDQKRVQANEASYRQHEEQMEKADEERKKGRGRGAKRSREVLSDAEGDESQPKESKRKLVRKKSGSAKKPANGEEKVRERGVKSQLSAEYVEESDEDDSHSKNGHTNADGEDTNDDGNERSRGGDRGSGSGEDDDDEDNIRVPSGKIQRPSFDDSDDEERDPTEA</sequence>
<dbReference type="Pfam" id="PF13174">
    <property type="entry name" value="TPR_6"/>
    <property type="match status" value="1"/>
</dbReference>
<dbReference type="PANTHER" id="PTHR14027:SF2">
    <property type="entry name" value="RNA POLYMERASE-ASSOCIATED PROTEIN CTR9 HOMOLOG"/>
    <property type="match status" value="1"/>
</dbReference>
<keyword evidence="6" id="KW-1185">Reference proteome</keyword>